<dbReference type="AlphaFoldDB" id="A0AAV1H8X9"/>
<name>A0AAV1H8X9_XYRNO</name>
<reference evidence="2" key="1">
    <citation type="submission" date="2023-08" db="EMBL/GenBank/DDBJ databases">
        <authorList>
            <person name="Alioto T."/>
            <person name="Alioto T."/>
            <person name="Gomez Garrido J."/>
        </authorList>
    </citation>
    <scope>NUCLEOTIDE SEQUENCE</scope>
</reference>
<feature type="coiled-coil region" evidence="1">
    <location>
        <begin position="1"/>
        <end position="59"/>
    </location>
</feature>
<dbReference type="Proteomes" id="UP001178508">
    <property type="component" value="Chromosome 19"/>
</dbReference>
<evidence type="ECO:0000313" key="3">
    <source>
        <dbReference type="Proteomes" id="UP001178508"/>
    </source>
</evidence>
<accession>A0AAV1H8X9</accession>
<evidence type="ECO:0000313" key="2">
    <source>
        <dbReference type="EMBL" id="CAJ1081219.1"/>
    </source>
</evidence>
<dbReference type="EMBL" id="OY660882">
    <property type="protein sequence ID" value="CAJ1081219.1"/>
    <property type="molecule type" value="Genomic_DNA"/>
</dbReference>
<gene>
    <name evidence="2" type="ORF">XNOV1_A003981</name>
</gene>
<organism evidence="2 3">
    <name type="scientific">Xyrichtys novacula</name>
    <name type="common">Pearly razorfish</name>
    <name type="synonym">Hemipteronotus novacula</name>
    <dbReference type="NCBI Taxonomy" id="13765"/>
    <lineage>
        <taxon>Eukaryota</taxon>
        <taxon>Metazoa</taxon>
        <taxon>Chordata</taxon>
        <taxon>Craniata</taxon>
        <taxon>Vertebrata</taxon>
        <taxon>Euteleostomi</taxon>
        <taxon>Actinopterygii</taxon>
        <taxon>Neopterygii</taxon>
        <taxon>Teleostei</taxon>
        <taxon>Neoteleostei</taxon>
        <taxon>Acanthomorphata</taxon>
        <taxon>Eupercaria</taxon>
        <taxon>Labriformes</taxon>
        <taxon>Labridae</taxon>
        <taxon>Xyrichtys</taxon>
    </lineage>
</organism>
<keyword evidence="3" id="KW-1185">Reference proteome</keyword>
<evidence type="ECO:0000256" key="1">
    <source>
        <dbReference type="SAM" id="Coils"/>
    </source>
</evidence>
<protein>
    <submittedName>
        <fullName evidence="2">Uncharacterized protein</fullName>
    </submittedName>
</protein>
<proteinExistence type="predicted"/>
<sequence>MEELKESINMMSSDITNLMKQNTTITGLLTEIKLLKTKNMEQEKKIAFLENRVSDLEQYSRMNDVVVSGLQTKPRPYARAVSTETSSETTMPDQDSIEQQVIAFFDSKGISVKSDNIEACHPLPRRNKADKPALIIRFTNRKHKNALLRQGRKLKGSDVYVNEHLTPKNGAIAKKARFLKKHKKIQSTWTANCKVCIKLNGSPEEAKVLVIKEMEELDKYQ</sequence>
<keyword evidence="1" id="KW-0175">Coiled coil</keyword>